<evidence type="ECO:0000313" key="4">
    <source>
        <dbReference type="EMBL" id="EPE00224.1"/>
    </source>
</evidence>
<organism evidence="4 5">
    <name type="scientific">Sutterella wadsworthensis HGA0223</name>
    <dbReference type="NCBI Taxonomy" id="1203554"/>
    <lineage>
        <taxon>Bacteria</taxon>
        <taxon>Pseudomonadati</taxon>
        <taxon>Pseudomonadota</taxon>
        <taxon>Betaproteobacteria</taxon>
        <taxon>Burkholderiales</taxon>
        <taxon>Sutterellaceae</taxon>
        <taxon>Sutterella</taxon>
    </lineage>
</organism>
<evidence type="ECO:0000256" key="2">
    <source>
        <dbReference type="ARBA" id="ARBA00022643"/>
    </source>
</evidence>
<dbReference type="EMBL" id="ATCF01000012">
    <property type="protein sequence ID" value="EPE00224.1"/>
    <property type="molecule type" value="Genomic_DNA"/>
</dbReference>
<dbReference type="GO" id="GO:0010181">
    <property type="term" value="F:FMN binding"/>
    <property type="evidence" value="ECO:0007669"/>
    <property type="project" value="InterPro"/>
</dbReference>
<dbReference type="PROSITE" id="PS50902">
    <property type="entry name" value="FLAVODOXIN_LIKE"/>
    <property type="match status" value="1"/>
</dbReference>
<dbReference type="PANTHER" id="PTHR39201:SF1">
    <property type="entry name" value="FLAVODOXIN-LIKE DOMAIN-CONTAINING PROTEIN"/>
    <property type="match status" value="1"/>
</dbReference>
<evidence type="ECO:0000313" key="5">
    <source>
        <dbReference type="Proteomes" id="UP000014400"/>
    </source>
</evidence>
<dbReference type="InterPro" id="IPR008254">
    <property type="entry name" value="Flavodoxin/NO_synth"/>
</dbReference>
<evidence type="ECO:0000256" key="1">
    <source>
        <dbReference type="ARBA" id="ARBA00022630"/>
    </source>
</evidence>
<dbReference type="GeneID" id="64061225"/>
<dbReference type="AlphaFoldDB" id="S3BFX6"/>
<dbReference type="PATRIC" id="fig|1203554.3.peg.977"/>
<feature type="domain" description="Flavodoxin-like" evidence="3">
    <location>
        <begin position="40"/>
        <end position="194"/>
    </location>
</feature>
<dbReference type="Gene3D" id="3.40.50.360">
    <property type="match status" value="1"/>
</dbReference>
<keyword evidence="1" id="KW-0285">Flavoprotein</keyword>
<protein>
    <recommendedName>
        <fullName evidence="3">Flavodoxin-like domain-containing protein</fullName>
    </recommendedName>
</protein>
<accession>S3BFX6</accession>
<dbReference type="eggNOG" id="COG0716">
    <property type="taxonomic scope" value="Bacteria"/>
</dbReference>
<gene>
    <name evidence="4" type="ORF">HMPREF1476_00953</name>
</gene>
<dbReference type="InterPro" id="IPR029039">
    <property type="entry name" value="Flavoprotein-like_sf"/>
</dbReference>
<sequence>MNAQQLSRRHVMQLAAGALASAGLVRGSLAASGSDTRAKAIIIYFSRTGTTKGLAEAAAAATGADLLELTLKEPYADDYSAMTGIARSERANNARREIAAAIPDLSGYDVVVIGSPYWWGGLSIPMRTFLMDHPLAGKRVLPFCVSASSSPSGAWADVRTFCPNAQIAEGFHTTESRAASSRDDLAAWLKRSGL</sequence>
<dbReference type="STRING" id="1203554.HMPREF1476_00953"/>
<dbReference type="InterPro" id="IPR006311">
    <property type="entry name" value="TAT_signal"/>
</dbReference>
<dbReference type="HOGENOM" id="CLU_068890_0_0_4"/>
<keyword evidence="5" id="KW-1185">Reference proteome</keyword>
<dbReference type="PROSITE" id="PS51318">
    <property type="entry name" value="TAT"/>
    <property type="match status" value="1"/>
</dbReference>
<dbReference type="PANTHER" id="PTHR39201">
    <property type="entry name" value="EXPORTED PROTEIN-RELATED"/>
    <property type="match status" value="1"/>
</dbReference>
<proteinExistence type="predicted"/>
<dbReference type="Pfam" id="PF12682">
    <property type="entry name" value="Flavodoxin_4"/>
    <property type="match status" value="1"/>
</dbReference>
<dbReference type="Proteomes" id="UP000014400">
    <property type="component" value="Unassembled WGS sequence"/>
</dbReference>
<reference evidence="4 5" key="1">
    <citation type="submission" date="2013-04" db="EMBL/GenBank/DDBJ databases">
        <title>The Genome Sequence of Sutterella wadsworthensis HGA0223.</title>
        <authorList>
            <consortium name="The Broad Institute Genomics Platform"/>
            <person name="Earl A."/>
            <person name="Ward D."/>
            <person name="Feldgarden M."/>
            <person name="Gevers D."/>
            <person name="Schmidt T.M."/>
            <person name="Dover J."/>
            <person name="Dai D."/>
            <person name="Walker B."/>
            <person name="Young S."/>
            <person name="Zeng Q."/>
            <person name="Gargeya S."/>
            <person name="Fitzgerald M."/>
            <person name="Haas B."/>
            <person name="Abouelleil A."/>
            <person name="Allen A.W."/>
            <person name="Alvarado L."/>
            <person name="Arachchi H.M."/>
            <person name="Berlin A.M."/>
            <person name="Chapman S.B."/>
            <person name="Gainer-Dewar J."/>
            <person name="Goldberg J."/>
            <person name="Griggs A."/>
            <person name="Gujja S."/>
            <person name="Hansen M."/>
            <person name="Howarth C."/>
            <person name="Imamovic A."/>
            <person name="Ireland A."/>
            <person name="Larimer J."/>
            <person name="McCowan C."/>
            <person name="Murphy C."/>
            <person name="Pearson M."/>
            <person name="Poon T.W."/>
            <person name="Priest M."/>
            <person name="Roberts A."/>
            <person name="Saif S."/>
            <person name="Shea T."/>
            <person name="Sisk P."/>
            <person name="Sykes S."/>
            <person name="Wortman J."/>
            <person name="Nusbaum C."/>
            <person name="Birren B."/>
        </authorList>
    </citation>
    <scope>NUCLEOTIDE SEQUENCE [LARGE SCALE GENOMIC DNA]</scope>
    <source>
        <strain evidence="4 5">HGA0223</strain>
    </source>
</reference>
<evidence type="ECO:0000259" key="3">
    <source>
        <dbReference type="PROSITE" id="PS50902"/>
    </source>
</evidence>
<comment type="caution">
    <text evidence="4">The sequence shown here is derived from an EMBL/GenBank/DDBJ whole genome shotgun (WGS) entry which is preliminary data.</text>
</comment>
<dbReference type="SUPFAM" id="SSF52218">
    <property type="entry name" value="Flavoproteins"/>
    <property type="match status" value="1"/>
</dbReference>
<keyword evidence="2" id="KW-0288">FMN</keyword>
<dbReference type="RefSeq" id="WP_016474269.1">
    <property type="nucleotide sequence ID" value="NZ_KE150480.1"/>
</dbReference>
<name>S3BFX6_9BURK</name>